<organism evidence="6 7">
    <name type="scientific">Pediococcus stilesii</name>
    <dbReference type="NCBI Taxonomy" id="331679"/>
    <lineage>
        <taxon>Bacteria</taxon>
        <taxon>Bacillati</taxon>
        <taxon>Bacillota</taxon>
        <taxon>Bacilli</taxon>
        <taxon>Lactobacillales</taxon>
        <taxon>Lactobacillaceae</taxon>
        <taxon>Pediococcus</taxon>
    </lineage>
</organism>
<protein>
    <submittedName>
        <fullName evidence="6">SteT protein</fullName>
    </submittedName>
</protein>
<keyword evidence="2 5" id="KW-0812">Transmembrane</keyword>
<dbReference type="EMBL" id="JQBX01000010">
    <property type="protein sequence ID" value="KRN93811.1"/>
    <property type="molecule type" value="Genomic_DNA"/>
</dbReference>
<comment type="subcellular location">
    <subcellularLocation>
        <location evidence="1">Membrane</location>
        <topology evidence="1">Multi-pass membrane protein</topology>
    </subcellularLocation>
</comment>
<feature type="transmembrane region" description="Helical" evidence="5">
    <location>
        <begin position="60"/>
        <end position="81"/>
    </location>
</feature>
<feature type="transmembrane region" description="Helical" evidence="5">
    <location>
        <begin position="140"/>
        <end position="158"/>
    </location>
</feature>
<feature type="transmembrane region" description="Helical" evidence="5">
    <location>
        <begin position="208"/>
        <end position="230"/>
    </location>
</feature>
<dbReference type="Pfam" id="PF13520">
    <property type="entry name" value="AA_permease_2"/>
    <property type="match status" value="1"/>
</dbReference>
<dbReference type="STRING" id="331679.IV81_GL000213"/>
<comment type="caution">
    <text evidence="6">The sequence shown here is derived from an EMBL/GenBank/DDBJ whole genome shotgun (WGS) entry which is preliminary data.</text>
</comment>
<keyword evidence="4 5" id="KW-0472">Membrane</keyword>
<evidence type="ECO:0000256" key="5">
    <source>
        <dbReference type="SAM" id="Phobius"/>
    </source>
</evidence>
<keyword evidence="3 5" id="KW-1133">Transmembrane helix</keyword>
<reference evidence="6 7" key="1">
    <citation type="journal article" date="2015" name="Genome Announc.">
        <title>Expanding the biotechnology potential of lactobacilli through comparative genomics of 213 strains and associated genera.</title>
        <authorList>
            <person name="Sun Z."/>
            <person name="Harris H.M."/>
            <person name="McCann A."/>
            <person name="Guo C."/>
            <person name="Argimon S."/>
            <person name="Zhang W."/>
            <person name="Yang X."/>
            <person name="Jeffery I.B."/>
            <person name="Cooney J.C."/>
            <person name="Kagawa T.F."/>
            <person name="Liu W."/>
            <person name="Song Y."/>
            <person name="Salvetti E."/>
            <person name="Wrobel A."/>
            <person name="Rasinkangas P."/>
            <person name="Parkhill J."/>
            <person name="Rea M.C."/>
            <person name="O'Sullivan O."/>
            <person name="Ritari J."/>
            <person name="Douillard F.P."/>
            <person name="Paul Ross R."/>
            <person name="Yang R."/>
            <person name="Briner A.E."/>
            <person name="Felis G.E."/>
            <person name="de Vos W.M."/>
            <person name="Barrangou R."/>
            <person name="Klaenhammer T.R."/>
            <person name="Caufield P.W."/>
            <person name="Cui Y."/>
            <person name="Zhang H."/>
            <person name="O'Toole P.W."/>
        </authorList>
    </citation>
    <scope>NUCLEOTIDE SEQUENCE [LARGE SCALE GENOMIC DNA]</scope>
    <source>
        <strain evidence="6 7">DSM 18001</strain>
    </source>
</reference>
<dbReference type="InterPro" id="IPR002293">
    <property type="entry name" value="AA/rel_permease1"/>
</dbReference>
<evidence type="ECO:0000313" key="6">
    <source>
        <dbReference type="EMBL" id="KRN93811.1"/>
    </source>
</evidence>
<gene>
    <name evidence="6" type="ORF">IV81_GL000213</name>
</gene>
<evidence type="ECO:0000256" key="1">
    <source>
        <dbReference type="ARBA" id="ARBA00004141"/>
    </source>
</evidence>
<evidence type="ECO:0000313" key="7">
    <source>
        <dbReference type="Proteomes" id="UP000051859"/>
    </source>
</evidence>
<evidence type="ECO:0000256" key="4">
    <source>
        <dbReference type="ARBA" id="ARBA00023136"/>
    </source>
</evidence>
<feature type="transmembrane region" description="Helical" evidence="5">
    <location>
        <begin position="395"/>
        <end position="418"/>
    </location>
</feature>
<proteinExistence type="predicted"/>
<feature type="transmembrane region" description="Helical" evidence="5">
    <location>
        <begin position="365"/>
        <end position="383"/>
    </location>
</feature>
<name>A0A0R2KW90_9LACO</name>
<feature type="transmembrane region" description="Helical" evidence="5">
    <location>
        <begin position="242"/>
        <end position="266"/>
    </location>
</feature>
<dbReference type="GO" id="GO:0016020">
    <property type="term" value="C:membrane"/>
    <property type="evidence" value="ECO:0007669"/>
    <property type="project" value="UniProtKB-SubCell"/>
</dbReference>
<feature type="transmembrane region" description="Helical" evidence="5">
    <location>
        <begin position="286"/>
        <end position="307"/>
    </location>
</feature>
<dbReference type="AlphaFoldDB" id="A0A0R2KW90"/>
<dbReference type="PANTHER" id="PTHR11785">
    <property type="entry name" value="AMINO ACID TRANSPORTER"/>
    <property type="match status" value="1"/>
</dbReference>
<dbReference type="InterPro" id="IPR050598">
    <property type="entry name" value="AminoAcid_Transporter"/>
</dbReference>
<keyword evidence="7" id="KW-1185">Reference proteome</keyword>
<dbReference type="GO" id="GO:0015179">
    <property type="term" value="F:L-amino acid transmembrane transporter activity"/>
    <property type="evidence" value="ECO:0007669"/>
    <property type="project" value="TreeGrafter"/>
</dbReference>
<feature type="transmembrane region" description="Helical" evidence="5">
    <location>
        <begin position="24"/>
        <end position="48"/>
    </location>
</feature>
<feature type="transmembrane region" description="Helical" evidence="5">
    <location>
        <begin position="102"/>
        <end position="128"/>
    </location>
</feature>
<evidence type="ECO:0000256" key="2">
    <source>
        <dbReference type="ARBA" id="ARBA00022692"/>
    </source>
</evidence>
<sequence length="459" mass="50434">MNWILNEESIDLKKEQVVELNRSLGLWSALALVIGTIIGSGVFVRQAAVLDQTGSVKVALFAWLAGGIMTLAAGLTIAEVASQMPKTGGLYYYMEKMYGRIWGFLSGWMQIIVYGPAMIATIAAYLGILIVDFFGINPAFKIPIAVISITLLAILNFFSNRYGAMFAIITTVCKLVPVLAIIALGLFFGKEQSLVQSINGIQTSTGSFGVAILGTLFAYDGWILVANLGDEIKNPARRLPQAIIWGIVIVTFAYVFVSFGVFQSIGAAKVHQLGIGAIPYLASKSFGVYGGRLLSIGVIISIVGCLNGKVMTFPRIMYAMADNRELPFSKQLSYLHPKSRTPIWSVVTIVGIAIIMIVFFDADRLSELCIFTVYCFYLMAFFGSFKLRRQNLDRVFSVPLYPLPQLVAIGSSIFVLVSEIQNDLIGVMLSLMIVLVGVPVYWKYRNQRSIVDNKVVQER</sequence>
<dbReference type="PANTHER" id="PTHR11785:SF512">
    <property type="entry name" value="SOBREMESA, ISOFORM B"/>
    <property type="match status" value="1"/>
</dbReference>
<dbReference type="Proteomes" id="UP000051859">
    <property type="component" value="Unassembled WGS sequence"/>
</dbReference>
<feature type="transmembrane region" description="Helical" evidence="5">
    <location>
        <begin position="424"/>
        <end position="442"/>
    </location>
</feature>
<feature type="transmembrane region" description="Helical" evidence="5">
    <location>
        <begin position="165"/>
        <end position="188"/>
    </location>
</feature>
<feature type="transmembrane region" description="Helical" evidence="5">
    <location>
        <begin position="341"/>
        <end position="359"/>
    </location>
</feature>
<accession>A0A0R2KW90</accession>
<dbReference type="PATRIC" id="fig|331679.3.peg.217"/>
<dbReference type="PIRSF" id="PIRSF006060">
    <property type="entry name" value="AA_transporter"/>
    <property type="match status" value="1"/>
</dbReference>
<evidence type="ECO:0000256" key="3">
    <source>
        <dbReference type="ARBA" id="ARBA00022989"/>
    </source>
</evidence>
<dbReference type="Gene3D" id="1.20.1740.10">
    <property type="entry name" value="Amino acid/polyamine transporter I"/>
    <property type="match status" value="1"/>
</dbReference>